<gene>
    <name evidence="2" type="ORF">DWW08_05890</name>
</gene>
<sequence>MARIRTIKPEFWKDTKIGRITRDARLILIFLWYSSDNDSKSNYTLDFVKKGANLHRYGKIIHEKVIQELSDNGLVEILDSKYLKLIPRNILGIRRSDRFDIQEWGEWKKISEIVFKRDNYTCFYCGRSDCKMEIDHLLPVSRGGSDNISNLVTSCRRCNAQKHDKTLNEFLEWRKCNER</sequence>
<dbReference type="PANTHER" id="PTHR33877">
    <property type="entry name" value="SLL1193 PROTEIN"/>
    <property type="match status" value="1"/>
</dbReference>
<keyword evidence="2" id="KW-0255">Endonuclease</keyword>
<accession>A0A412YGH1</accession>
<dbReference type="CDD" id="cd00085">
    <property type="entry name" value="HNHc"/>
    <property type="match status" value="1"/>
</dbReference>
<keyword evidence="2" id="KW-0540">Nuclease</keyword>
<keyword evidence="2" id="KW-0378">Hydrolase</keyword>
<dbReference type="InterPro" id="IPR052892">
    <property type="entry name" value="NA-targeting_endonuclease"/>
</dbReference>
<feature type="domain" description="HNH nuclease" evidence="1">
    <location>
        <begin position="109"/>
        <end position="160"/>
    </location>
</feature>
<dbReference type="InterPro" id="IPR003615">
    <property type="entry name" value="HNH_nuc"/>
</dbReference>
<dbReference type="Gene3D" id="1.10.30.50">
    <property type="match status" value="1"/>
</dbReference>
<dbReference type="Pfam" id="PF01844">
    <property type="entry name" value="HNH"/>
    <property type="match status" value="1"/>
</dbReference>
<evidence type="ECO:0000313" key="3">
    <source>
        <dbReference type="Proteomes" id="UP000286270"/>
    </source>
</evidence>
<dbReference type="Proteomes" id="UP000286270">
    <property type="component" value="Unassembled WGS sequence"/>
</dbReference>
<dbReference type="InterPro" id="IPR002711">
    <property type="entry name" value="HNH"/>
</dbReference>
<dbReference type="EMBL" id="QRZH01000004">
    <property type="protein sequence ID" value="RGV56512.1"/>
    <property type="molecule type" value="Genomic_DNA"/>
</dbReference>
<dbReference type="GO" id="GO:0008270">
    <property type="term" value="F:zinc ion binding"/>
    <property type="evidence" value="ECO:0007669"/>
    <property type="project" value="InterPro"/>
</dbReference>
<reference evidence="2 3" key="1">
    <citation type="submission" date="2018-08" db="EMBL/GenBank/DDBJ databases">
        <title>A genome reference for cultivated species of the human gut microbiota.</title>
        <authorList>
            <person name="Zou Y."/>
            <person name="Xue W."/>
            <person name="Luo G."/>
        </authorList>
    </citation>
    <scope>NUCLEOTIDE SEQUENCE [LARGE SCALE GENOMIC DNA]</scope>
    <source>
        <strain evidence="2 3">AF14-26</strain>
    </source>
</reference>
<dbReference type="PANTHER" id="PTHR33877:SF2">
    <property type="entry name" value="OS07G0170200 PROTEIN"/>
    <property type="match status" value="1"/>
</dbReference>
<proteinExistence type="predicted"/>
<evidence type="ECO:0000313" key="2">
    <source>
        <dbReference type="EMBL" id="RGV56512.1"/>
    </source>
</evidence>
<organism evidence="2 3">
    <name type="scientific">Bacteroides fragilis</name>
    <dbReference type="NCBI Taxonomy" id="817"/>
    <lineage>
        <taxon>Bacteria</taxon>
        <taxon>Pseudomonadati</taxon>
        <taxon>Bacteroidota</taxon>
        <taxon>Bacteroidia</taxon>
        <taxon>Bacteroidales</taxon>
        <taxon>Bacteroidaceae</taxon>
        <taxon>Bacteroides</taxon>
    </lineage>
</organism>
<comment type="caution">
    <text evidence="2">The sequence shown here is derived from an EMBL/GenBank/DDBJ whole genome shotgun (WGS) entry which is preliminary data.</text>
</comment>
<protein>
    <submittedName>
        <fullName evidence="2">HNH endonuclease</fullName>
    </submittedName>
</protein>
<dbReference type="GO" id="GO:0003676">
    <property type="term" value="F:nucleic acid binding"/>
    <property type="evidence" value="ECO:0007669"/>
    <property type="project" value="InterPro"/>
</dbReference>
<dbReference type="SMART" id="SM00507">
    <property type="entry name" value="HNHc"/>
    <property type="match status" value="1"/>
</dbReference>
<dbReference type="RefSeq" id="WP_122142028.1">
    <property type="nucleotide sequence ID" value="NZ_JAFKPL010000045.1"/>
</dbReference>
<dbReference type="GO" id="GO:0004519">
    <property type="term" value="F:endonuclease activity"/>
    <property type="evidence" value="ECO:0007669"/>
    <property type="project" value="UniProtKB-KW"/>
</dbReference>
<evidence type="ECO:0000259" key="1">
    <source>
        <dbReference type="SMART" id="SM00507"/>
    </source>
</evidence>
<name>A0A412YGH1_BACFG</name>
<dbReference type="AlphaFoldDB" id="A0A412YGH1"/>